<keyword evidence="2" id="KW-1185">Reference proteome</keyword>
<dbReference type="OrthoDB" id="332209at2"/>
<dbReference type="EMBL" id="OBDY01000016">
    <property type="protein sequence ID" value="SNY55086.1"/>
    <property type="molecule type" value="Genomic_DNA"/>
</dbReference>
<protein>
    <submittedName>
        <fullName evidence="1">Uncharacterized protein</fullName>
    </submittedName>
</protein>
<sequence>MAVTANLDALLDEPYRSLDLKDLVAAPVSALSGVSDEEAQGLSLAFGIDTIGDLAENQFIRAAVAITALAKVIEPEA</sequence>
<name>A0A285J6V5_9ACTN</name>
<dbReference type="Proteomes" id="UP000219612">
    <property type="component" value="Unassembled WGS sequence"/>
</dbReference>
<organism evidence="1 2">
    <name type="scientific">Paractinoplanes atraurantiacus</name>
    <dbReference type="NCBI Taxonomy" id="1036182"/>
    <lineage>
        <taxon>Bacteria</taxon>
        <taxon>Bacillati</taxon>
        <taxon>Actinomycetota</taxon>
        <taxon>Actinomycetes</taxon>
        <taxon>Micromonosporales</taxon>
        <taxon>Micromonosporaceae</taxon>
        <taxon>Paractinoplanes</taxon>
    </lineage>
</organism>
<reference evidence="1 2" key="1">
    <citation type="submission" date="2017-09" db="EMBL/GenBank/DDBJ databases">
        <authorList>
            <person name="Ehlers B."/>
            <person name="Leendertz F.H."/>
        </authorList>
    </citation>
    <scope>NUCLEOTIDE SEQUENCE [LARGE SCALE GENOMIC DNA]</scope>
    <source>
        <strain evidence="1 2">CGMCC 4.6857</strain>
    </source>
</reference>
<gene>
    <name evidence="1" type="ORF">SAMN05421748_11632</name>
</gene>
<dbReference type="RefSeq" id="WP_097323880.1">
    <property type="nucleotide sequence ID" value="NZ_OBDY01000016.1"/>
</dbReference>
<dbReference type="AlphaFoldDB" id="A0A285J6V5"/>
<proteinExistence type="predicted"/>
<evidence type="ECO:0000313" key="2">
    <source>
        <dbReference type="Proteomes" id="UP000219612"/>
    </source>
</evidence>
<accession>A0A285J6V5</accession>
<evidence type="ECO:0000313" key="1">
    <source>
        <dbReference type="EMBL" id="SNY55086.1"/>
    </source>
</evidence>